<accession>A0A1X7PSA4</accession>
<dbReference type="Pfam" id="PF07045">
    <property type="entry name" value="DUF1330"/>
    <property type="match status" value="1"/>
</dbReference>
<reference evidence="3" key="1">
    <citation type="submission" date="2017-04" db="EMBL/GenBank/DDBJ databases">
        <authorList>
            <person name="Varghese N."/>
            <person name="Submissions S."/>
        </authorList>
    </citation>
    <scope>NUCLEOTIDE SEQUENCE [LARGE SCALE GENOMIC DNA]</scope>
    <source>
        <strain evidence="3">B5P</strain>
    </source>
</reference>
<dbReference type="EMBL" id="FXBL01000004">
    <property type="protein sequence ID" value="SMH54773.1"/>
    <property type="molecule type" value="Genomic_DNA"/>
</dbReference>
<evidence type="ECO:0000313" key="3">
    <source>
        <dbReference type="Proteomes" id="UP000193083"/>
    </source>
</evidence>
<dbReference type="AlphaFoldDB" id="A0A1X7PSA4"/>
<gene>
    <name evidence="2" type="ORF">SAMN02982922_5187</name>
</gene>
<dbReference type="InterPro" id="IPR011008">
    <property type="entry name" value="Dimeric_a/b-barrel"/>
</dbReference>
<organism evidence="2 3">
    <name type="scientific">Mesorhizobium australicum</name>
    <dbReference type="NCBI Taxonomy" id="536018"/>
    <lineage>
        <taxon>Bacteria</taxon>
        <taxon>Pseudomonadati</taxon>
        <taxon>Pseudomonadota</taxon>
        <taxon>Alphaproteobacteria</taxon>
        <taxon>Hyphomicrobiales</taxon>
        <taxon>Phyllobacteriaceae</taxon>
        <taxon>Mesorhizobium</taxon>
    </lineage>
</organism>
<proteinExistence type="predicted"/>
<name>A0A1X7PSA4_9HYPH</name>
<dbReference type="SUPFAM" id="SSF54909">
    <property type="entry name" value="Dimeric alpha+beta barrel"/>
    <property type="match status" value="1"/>
</dbReference>
<dbReference type="PANTHER" id="PTHR41521:SF4">
    <property type="entry name" value="BLR0684 PROTEIN"/>
    <property type="match status" value="1"/>
</dbReference>
<dbReference type="PANTHER" id="PTHR41521">
    <property type="match status" value="1"/>
</dbReference>
<feature type="domain" description="DUF1330" evidence="1">
    <location>
        <begin position="27"/>
        <end position="119"/>
    </location>
</feature>
<evidence type="ECO:0000259" key="1">
    <source>
        <dbReference type="Pfam" id="PF07045"/>
    </source>
</evidence>
<keyword evidence="3" id="KW-1185">Reference proteome</keyword>
<evidence type="ECO:0000313" key="2">
    <source>
        <dbReference type="EMBL" id="SMH54773.1"/>
    </source>
</evidence>
<dbReference type="InterPro" id="IPR010753">
    <property type="entry name" value="DUF1330"/>
</dbReference>
<dbReference type="Proteomes" id="UP000193083">
    <property type="component" value="Unassembled WGS sequence"/>
</dbReference>
<sequence length="119" mass="13516">MRTYPAVGTFHERPREFYGERKQMTKKGYWVAMVDIADQEGYKDYIALNKAAFDKYGATFVVRAGKSQVMEGLPANRLAVIEFKDYETALACYNSPEYQTAIKAREKHAKAHLAVVEGV</sequence>
<dbReference type="Gene3D" id="3.30.70.100">
    <property type="match status" value="1"/>
</dbReference>
<protein>
    <submittedName>
        <fullName evidence="2">Uncharacterized conserved protein, DUF1330 family</fullName>
    </submittedName>
</protein>